<dbReference type="PANTHER" id="PTHR43165">
    <property type="entry name" value="METALLOPHOSPHOESTERASE"/>
    <property type="match status" value="1"/>
</dbReference>
<dbReference type="Pfam" id="PF12850">
    <property type="entry name" value="Metallophos_2"/>
    <property type="match status" value="1"/>
</dbReference>
<gene>
    <name evidence="2" type="ORF">MNBD_GAMMA21-2301</name>
</gene>
<organism evidence="2">
    <name type="scientific">hydrothermal vent metagenome</name>
    <dbReference type="NCBI Taxonomy" id="652676"/>
    <lineage>
        <taxon>unclassified sequences</taxon>
        <taxon>metagenomes</taxon>
        <taxon>ecological metagenomes</taxon>
    </lineage>
</organism>
<dbReference type="InterPro" id="IPR053193">
    <property type="entry name" value="MetalloPDE_YfcE-like"/>
</dbReference>
<sequence length="185" mass="20159">MKICIVSDSHDNRALLATAVHDAKARGAEWVLHCGDVIAPTTLRCLPPIGLPVHVIHGNNTGDLVAMHYVMKAYPDIIHYHGQDATLVLGGKRIFLVHYPHYARAMALTGDYDLVCCGHDHEKLVEQITTIKKTETTLVNPGTVGGIGKPATYIMGDLATMEFEILPVPSDHTVIKNSDPVTRHA</sequence>
<dbReference type="PANTHER" id="PTHR43165:SF1">
    <property type="entry name" value="PHOSPHODIESTERASE MJ0936"/>
    <property type="match status" value="1"/>
</dbReference>
<protein>
    <recommendedName>
        <fullName evidence="1">Calcineurin-like phosphoesterase domain-containing protein</fullName>
    </recommendedName>
</protein>
<dbReference type="EMBL" id="UOFR01000079">
    <property type="protein sequence ID" value="VAX00847.1"/>
    <property type="molecule type" value="Genomic_DNA"/>
</dbReference>
<feature type="domain" description="Calcineurin-like phosphoesterase" evidence="1">
    <location>
        <begin position="1"/>
        <end position="159"/>
    </location>
</feature>
<dbReference type="InterPro" id="IPR024654">
    <property type="entry name" value="Calcineurin-like_PHP_lpxH"/>
</dbReference>
<dbReference type="NCBIfam" id="TIGR00040">
    <property type="entry name" value="yfcE"/>
    <property type="match status" value="1"/>
</dbReference>
<name>A0A3B1B6W4_9ZZZZ</name>
<evidence type="ECO:0000313" key="2">
    <source>
        <dbReference type="EMBL" id="VAX00847.1"/>
    </source>
</evidence>
<dbReference type="InterPro" id="IPR029052">
    <property type="entry name" value="Metallo-depent_PP-like"/>
</dbReference>
<accession>A0A3B1B6W4</accession>
<dbReference type="AlphaFoldDB" id="A0A3B1B6W4"/>
<evidence type="ECO:0000259" key="1">
    <source>
        <dbReference type="Pfam" id="PF12850"/>
    </source>
</evidence>
<dbReference type="SUPFAM" id="SSF56300">
    <property type="entry name" value="Metallo-dependent phosphatases"/>
    <property type="match status" value="1"/>
</dbReference>
<dbReference type="Gene3D" id="3.60.21.10">
    <property type="match status" value="1"/>
</dbReference>
<dbReference type="InterPro" id="IPR000979">
    <property type="entry name" value="Phosphodiesterase_MJ0936/Vps29"/>
</dbReference>
<reference evidence="2" key="1">
    <citation type="submission" date="2018-06" db="EMBL/GenBank/DDBJ databases">
        <authorList>
            <person name="Zhirakovskaya E."/>
        </authorList>
    </citation>
    <scope>NUCLEOTIDE SEQUENCE</scope>
</reference>
<proteinExistence type="predicted"/>